<comment type="similarity">
    <text evidence="3">Belongs to the RNase Z family.</text>
</comment>
<dbReference type="PANTHER" id="PTHR12553:SF49">
    <property type="entry name" value="ZINC PHOSPHODIESTERASE ELAC PROTEIN 2"/>
    <property type="match status" value="1"/>
</dbReference>
<gene>
    <name evidence="14" type="ORF">PGT21_006855</name>
</gene>
<dbReference type="GO" id="GO:0005739">
    <property type="term" value="C:mitochondrion"/>
    <property type="evidence" value="ECO:0007669"/>
    <property type="project" value="TreeGrafter"/>
</dbReference>
<evidence type="ECO:0000256" key="7">
    <source>
        <dbReference type="ARBA" id="ARBA00022723"/>
    </source>
</evidence>
<dbReference type="PANTHER" id="PTHR12553">
    <property type="entry name" value="ZINC PHOSPHODIESTERASE ELAC PROTEIN 2"/>
    <property type="match status" value="1"/>
</dbReference>
<keyword evidence="10" id="KW-0862">Zinc</keyword>
<dbReference type="Gene3D" id="3.60.15.10">
    <property type="entry name" value="Ribonuclease Z/Hydroxyacylglutathione hydrolase-like"/>
    <property type="match status" value="2"/>
</dbReference>
<feature type="domain" description="tRNase Z endonuclease" evidence="13">
    <location>
        <begin position="27"/>
        <end position="81"/>
    </location>
</feature>
<dbReference type="EMBL" id="VSWC01000197">
    <property type="protein sequence ID" value="KAA1064531.1"/>
    <property type="molecule type" value="Genomic_DNA"/>
</dbReference>
<feature type="domain" description="Metallo-beta-lactamase" evidence="12">
    <location>
        <begin position="528"/>
        <end position="736"/>
    </location>
</feature>
<evidence type="ECO:0000256" key="4">
    <source>
        <dbReference type="ARBA" id="ARBA00012477"/>
    </source>
</evidence>
<evidence type="ECO:0000256" key="3">
    <source>
        <dbReference type="ARBA" id="ARBA00007823"/>
    </source>
</evidence>
<accession>A0A5B0LJK3</accession>
<keyword evidence="6" id="KW-0540">Nuclease</keyword>
<dbReference type="GO" id="GO:1990180">
    <property type="term" value="P:mitochondrial tRNA 3'-end processing"/>
    <property type="evidence" value="ECO:0007669"/>
    <property type="project" value="TreeGrafter"/>
</dbReference>
<dbReference type="InterPro" id="IPR001279">
    <property type="entry name" value="Metallo-B-lactamas"/>
</dbReference>
<name>A0A5B0LJK3_PUCGR</name>
<keyword evidence="7" id="KW-0479">Metal-binding</keyword>
<evidence type="ECO:0000256" key="1">
    <source>
        <dbReference type="ARBA" id="ARBA00000402"/>
    </source>
</evidence>
<dbReference type="Pfam" id="PF13691">
    <property type="entry name" value="Lactamase_B_4"/>
    <property type="match status" value="1"/>
</dbReference>
<evidence type="ECO:0000256" key="9">
    <source>
        <dbReference type="ARBA" id="ARBA00022801"/>
    </source>
</evidence>
<protein>
    <recommendedName>
        <fullName evidence="4">ribonuclease Z</fullName>
        <ecNumber evidence="4">3.1.26.11</ecNumber>
    </recommendedName>
</protein>
<evidence type="ECO:0000256" key="6">
    <source>
        <dbReference type="ARBA" id="ARBA00022722"/>
    </source>
</evidence>
<dbReference type="GO" id="GO:0046872">
    <property type="term" value="F:metal ion binding"/>
    <property type="evidence" value="ECO:0007669"/>
    <property type="project" value="UniProtKB-KW"/>
</dbReference>
<evidence type="ECO:0000259" key="13">
    <source>
        <dbReference type="Pfam" id="PF13691"/>
    </source>
</evidence>
<organism evidence="14 15">
    <name type="scientific">Puccinia graminis f. sp. tritici</name>
    <dbReference type="NCBI Taxonomy" id="56615"/>
    <lineage>
        <taxon>Eukaryota</taxon>
        <taxon>Fungi</taxon>
        <taxon>Dikarya</taxon>
        <taxon>Basidiomycota</taxon>
        <taxon>Pucciniomycotina</taxon>
        <taxon>Pucciniomycetes</taxon>
        <taxon>Pucciniales</taxon>
        <taxon>Pucciniaceae</taxon>
        <taxon>Puccinia</taxon>
    </lineage>
</organism>
<dbReference type="OMA" id="INYICQL"/>
<reference evidence="14 15" key="1">
    <citation type="submission" date="2019-05" db="EMBL/GenBank/DDBJ databases">
        <title>Emergence of the Ug99 lineage of the wheat stem rust pathogen through somatic hybridization.</title>
        <authorList>
            <person name="Li F."/>
            <person name="Upadhyaya N.M."/>
            <person name="Sperschneider J."/>
            <person name="Matny O."/>
            <person name="Nguyen-Phuc H."/>
            <person name="Mago R."/>
            <person name="Raley C."/>
            <person name="Miller M.E."/>
            <person name="Silverstein K.A.T."/>
            <person name="Henningsen E."/>
            <person name="Hirsch C.D."/>
            <person name="Visser B."/>
            <person name="Pretorius Z.A."/>
            <person name="Steffenson B.J."/>
            <person name="Schwessinger B."/>
            <person name="Dodds P.N."/>
            <person name="Figueroa M."/>
        </authorList>
    </citation>
    <scope>NUCLEOTIDE SEQUENCE [LARGE SCALE GENOMIC DNA]</scope>
    <source>
        <strain evidence="14">21-0</strain>
    </source>
</reference>
<keyword evidence="8" id="KW-0255">Endonuclease</keyword>
<dbReference type="GO" id="GO:0042781">
    <property type="term" value="F:3'-tRNA processing endoribonuclease activity"/>
    <property type="evidence" value="ECO:0007669"/>
    <property type="project" value="UniProtKB-EC"/>
</dbReference>
<dbReference type="InterPro" id="IPR047151">
    <property type="entry name" value="RNZ2-like"/>
</dbReference>
<evidence type="ECO:0000256" key="8">
    <source>
        <dbReference type="ARBA" id="ARBA00022759"/>
    </source>
</evidence>
<evidence type="ECO:0000256" key="5">
    <source>
        <dbReference type="ARBA" id="ARBA00022694"/>
    </source>
</evidence>
<proteinExistence type="inferred from homology"/>
<dbReference type="OrthoDB" id="527344at2759"/>
<comment type="catalytic activity">
    <reaction evidence="1">
        <text>Endonucleolytic cleavage of RNA, removing extra 3' nucleotides from tRNA precursor, generating 3' termini of tRNAs. A 3'-hydroxy group is left at the tRNA terminus and a 5'-phosphoryl group is left at the trailer molecule.</text>
        <dbReference type="EC" id="3.1.26.11"/>
    </reaction>
</comment>
<evidence type="ECO:0000256" key="2">
    <source>
        <dbReference type="ARBA" id="ARBA00001947"/>
    </source>
</evidence>
<feature type="compositionally biased region" description="Low complexity" evidence="11">
    <location>
        <begin position="795"/>
        <end position="806"/>
    </location>
</feature>
<dbReference type="InterPro" id="IPR036866">
    <property type="entry name" value="RibonucZ/Hydroxyglut_hydro"/>
</dbReference>
<keyword evidence="9" id="KW-0378">Hydrolase</keyword>
<feature type="region of interest" description="Disordered" evidence="11">
    <location>
        <begin position="157"/>
        <end position="197"/>
    </location>
</feature>
<evidence type="ECO:0000256" key="11">
    <source>
        <dbReference type="SAM" id="MobiDB-lite"/>
    </source>
</evidence>
<dbReference type="CDD" id="cd07718">
    <property type="entry name" value="RNaseZ_ELAC1_ELAC2-C-term-like_MBL-fold"/>
    <property type="match status" value="1"/>
</dbReference>
<dbReference type="Proteomes" id="UP000324748">
    <property type="component" value="Unassembled WGS sequence"/>
</dbReference>
<evidence type="ECO:0000313" key="15">
    <source>
        <dbReference type="Proteomes" id="UP000324748"/>
    </source>
</evidence>
<sequence length="854" mass="93598">MSQRGVSTMRPSIGANSPVLIKPVLVDASDSSSPSLLLSFDQSRYLFNCPENTSRSFVQSRIPQKNLNSIFLSSCRSSHCAGAYGMLMGLADGNKQSVRLIGPEGLRYMLACGRLFTRRQGMSVHVNEFKPTSTLQQVFQDHLIRVYALGNDRKDQTQVLMNRKRSPDSTAISDLSHKRTKLEPGNSEPPTGVQPVLNSHDALPEVIDDMFRASGTSRPLGKKNTTPAYSYQRLQEPDEPLNTDPVSYLVIGPRLRGKFLPEKAKQLGVKPGPNFAKLVNGESVQVNGETVVTSDMCVEGGSAGSAFFISSIGSMEQLGRTTLVDPACISRVSDGANLCAVYHLVHEDVVLDERYIQWISKFAPEVTHHLSTPSHSPDLFTFEASALLQLKLNLIAPSSFPIPHYSLTPALSCPSPELNLLSRYETFSLNSAKSTSDNNMQIDYSVFSCSDRSELMSKLGVKPGLADELKYVKSDNDRSVVPTGEAEFADGIIVTTLGTGSAAPSKYRNVSSTLLHIPDGHGQKFNFVLLDAGEGTMGQIKRKFGLGWKDTLRNLKMIFISHLHADHHCGLASLLAERSQLDNCAPLALLCQYGIYLYLSEKAVIEPLGLSIGRVQWFNSEHLLQSSDKRLATIRRIQALISSGFEIETILVNHWGKCFGVCIEQKTERWKIVFSGDTRPCQALIDAGQHADVLIHEASLGPEETELADTKGHSTIDQAIQAALKMNAKNCVLNHFSGRYPKIPPSINKSNDQEMNIVISFDFMSCKIGAIRELQKCIPALEQMVEGLDIEDTTDAGPSDPSPGSGKKTKSKKKAGDQTCTKGSRVRQLSKEDVESLANQVVPEPLNIDSIDME</sequence>
<comment type="cofactor">
    <cofactor evidence="2">
        <name>Zn(2+)</name>
        <dbReference type="ChEBI" id="CHEBI:29105"/>
    </cofactor>
</comment>
<dbReference type="Pfam" id="PF12706">
    <property type="entry name" value="Lactamase_B_2"/>
    <property type="match status" value="1"/>
</dbReference>
<keyword evidence="15" id="KW-1185">Reference proteome</keyword>
<evidence type="ECO:0000259" key="12">
    <source>
        <dbReference type="Pfam" id="PF12706"/>
    </source>
</evidence>
<dbReference type="SUPFAM" id="SSF56281">
    <property type="entry name" value="Metallo-hydrolase/oxidoreductase"/>
    <property type="match status" value="2"/>
</dbReference>
<dbReference type="AlphaFoldDB" id="A0A5B0LJK3"/>
<keyword evidence="5" id="KW-0819">tRNA processing</keyword>
<comment type="caution">
    <text evidence="14">The sequence shown here is derived from an EMBL/GenBank/DDBJ whole genome shotgun (WGS) entry which is preliminary data.</text>
</comment>
<dbReference type="InterPro" id="IPR027794">
    <property type="entry name" value="tRNase_Z_dom"/>
</dbReference>
<evidence type="ECO:0000256" key="10">
    <source>
        <dbReference type="ARBA" id="ARBA00022833"/>
    </source>
</evidence>
<feature type="region of interest" description="Disordered" evidence="11">
    <location>
        <begin position="791"/>
        <end position="838"/>
    </location>
</feature>
<evidence type="ECO:0000313" key="14">
    <source>
        <dbReference type="EMBL" id="KAA1064531.1"/>
    </source>
</evidence>
<dbReference type="EC" id="3.1.26.11" evidence="4"/>